<dbReference type="Pfam" id="PF12146">
    <property type="entry name" value="Hydrolase_4"/>
    <property type="match status" value="1"/>
</dbReference>
<sequence>MEVKSDVPLPFRMKDSSRLVQETVEGPDGIQFNTITVEPATTGKEQRPPCRGKVLFVHGWCEHVGMYYRIMETLADQGFECHAFDQRGSGKTSLGKYRGRVGRTKEVIYRDLDSMIEHFFFNSSSEEGEKQDSHILVGHSMGGGIALNYAVHGKYRNELTHVITTGPLVSVHASVLPSPWFVYLLGTVASWFPNMTYSTCNGPTTTTSSPYWKEYLGTELLCQGLGTLGQLSNMLSRGHDLLHGDISTINPNVKLLVLHAEHDNYTCIKASEQFVNRVDLKHKEFHKVEGACHSLFIESDPIYNKVSEKINVFLADV</sequence>
<evidence type="ECO:0000313" key="3">
    <source>
        <dbReference type="Proteomes" id="UP001497600"/>
    </source>
</evidence>
<dbReference type="Gene3D" id="3.40.50.1820">
    <property type="entry name" value="alpha/beta hydrolase"/>
    <property type="match status" value="1"/>
</dbReference>
<keyword evidence="3" id="KW-1185">Reference proteome</keyword>
<dbReference type="InterPro" id="IPR029058">
    <property type="entry name" value="AB_hydrolase_fold"/>
</dbReference>
<name>A0ABP0E9R7_9ASCO</name>
<reference evidence="2 3" key="1">
    <citation type="submission" date="2024-01" db="EMBL/GenBank/DDBJ databases">
        <authorList>
            <consortium name="Genoscope - CEA"/>
            <person name="William W."/>
        </authorList>
    </citation>
    <scope>NUCLEOTIDE SEQUENCE [LARGE SCALE GENOMIC DNA]</scope>
    <source>
        <strain evidence="2 3">29B2s-10</strain>
    </source>
</reference>
<organism evidence="2 3">
    <name type="scientific">[Candida] anglica</name>
    <dbReference type="NCBI Taxonomy" id="148631"/>
    <lineage>
        <taxon>Eukaryota</taxon>
        <taxon>Fungi</taxon>
        <taxon>Dikarya</taxon>
        <taxon>Ascomycota</taxon>
        <taxon>Saccharomycotina</taxon>
        <taxon>Pichiomycetes</taxon>
        <taxon>Debaryomycetaceae</taxon>
        <taxon>Kurtzmaniella</taxon>
    </lineage>
</organism>
<accession>A0ABP0E9R7</accession>
<evidence type="ECO:0000259" key="1">
    <source>
        <dbReference type="Pfam" id="PF12146"/>
    </source>
</evidence>
<dbReference type="SUPFAM" id="SSF53474">
    <property type="entry name" value="alpha/beta-Hydrolases"/>
    <property type="match status" value="1"/>
</dbReference>
<dbReference type="InterPro" id="IPR051044">
    <property type="entry name" value="MAG_DAG_Lipase"/>
</dbReference>
<dbReference type="InterPro" id="IPR022742">
    <property type="entry name" value="Hydrolase_4"/>
</dbReference>
<gene>
    <name evidence="2" type="primary">YJU3</name>
    <name evidence="2" type="ORF">CAAN4_C08020</name>
</gene>
<protein>
    <submittedName>
        <fullName evidence="2">Monoglyceride lipase</fullName>
    </submittedName>
</protein>
<feature type="domain" description="Serine aminopeptidase S33" evidence="1">
    <location>
        <begin position="50"/>
        <end position="300"/>
    </location>
</feature>
<dbReference type="Proteomes" id="UP001497600">
    <property type="component" value="Chromosome C"/>
</dbReference>
<dbReference type="PANTHER" id="PTHR11614">
    <property type="entry name" value="PHOSPHOLIPASE-RELATED"/>
    <property type="match status" value="1"/>
</dbReference>
<evidence type="ECO:0000313" key="2">
    <source>
        <dbReference type="EMBL" id="CAK7900590.1"/>
    </source>
</evidence>
<proteinExistence type="predicted"/>
<dbReference type="EMBL" id="OZ004255">
    <property type="protein sequence ID" value="CAK7900590.1"/>
    <property type="molecule type" value="Genomic_DNA"/>
</dbReference>